<organism evidence="1 2">
    <name type="scientific">Dermacentor silvarum</name>
    <name type="common">Tick</name>
    <dbReference type="NCBI Taxonomy" id="543639"/>
    <lineage>
        <taxon>Eukaryota</taxon>
        <taxon>Metazoa</taxon>
        <taxon>Ecdysozoa</taxon>
        <taxon>Arthropoda</taxon>
        <taxon>Chelicerata</taxon>
        <taxon>Arachnida</taxon>
        <taxon>Acari</taxon>
        <taxon>Parasitiformes</taxon>
        <taxon>Ixodida</taxon>
        <taxon>Ixodoidea</taxon>
        <taxon>Ixodidae</taxon>
        <taxon>Rhipicephalinae</taxon>
        <taxon>Dermacentor</taxon>
    </lineage>
</organism>
<evidence type="ECO:0000313" key="1">
    <source>
        <dbReference type="EMBL" id="KAH7981149.1"/>
    </source>
</evidence>
<name>A0ACB8E490_DERSI</name>
<gene>
    <name evidence="1" type="ORF">HPB49_022051</name>
</gene>
<comment type="caution">
    <text evidence="1">The sequence shown here is derived from an EMBL/GenBank/DDBJ whole genome shotgun (WGS) entry which is preliminary data.</text>
</comment>
<protein>
    <submittedName>
        <fullName evidence="1">Uncharacterized protein</fullName>
    </submittedName>
</protein>
<evidence type="ECO:0000313" key="2">
    <source>
        <dbReference type="Proteomes" id="UP000821865"/>
    </source>
</evidence>
<dbReference type="EMBL" id="CM023470">
    <property type="protein sequence ID" value="KAH7981149.1"/>
    <property type="molecule type" value="Genomic_DNA"/>
</dbReference>
<proteinExistence type="predicted"/>
<accession>A0ACB8E490</accession>
<reference evidence="1" key="1">
    <citation type="submission" date="2020-05" db="EMBL/GenBank/DDBJ databases">
        <title>Large-scale comparative analyses of tick genomes elucidate their genetic diversity and vector capacities.</title>
        <authorList>
            <person name="Jia N."/>
            <person name="Wang J."/>
            <person name="Shi W."/>
            <person name="Du L."/>
            <person name="Sun Y."/>
            <person name="Zhan W."/>
            <person name="Jiang J."/>
            <person name="Wang Q."/>
            <person name="Zhang B."/>
            <person name="Ji P."/>
            <person name="Sakyi L.B."/>
            <person name="Cui X."/>
            <person name="Yuan T."/>
            <person name="Jiang B."/>
            <person name="Yang W."/>
            <person name="Lam T.T.-Y."/>
            <person name="Chang Q."/>
            <person name="Ding S."/>
            <person name="Wang X."/>
            <person name="Zhu J."/>
            <person name="Ruan X."/>
            <person name="Zhao L."/>
            <person name="Wei J."/>
            <person name="Que T."/>
            <person name="Du C."/>
            <person name="Cheng J."/>
            <person name="Dai P."/>
            <person name="Han X."/>
            <person name="Huang E."/>
            <person name="Gao Y."/>
            <person name="Liu J."/>
            <person name="Shao H."/>
            <person name="Ye R."/>
            <person name="Li L."/>
            <person name="Wei W."/>
            <person name="Wang X."/>
            <person name="Wang C."/>
            <person name="Yang T."/>
            <person name="Huo Q."/>
            <person name="Li W."/>
            <person name="Guo W."/>
            <person name="Chen H."/>
            <person name="Zhou L."/>
            <person name="Ni X."/>
            <person name="Tian J."/>
            <person name="Zhou Y."/>
            <person name="Sheng Y."/>
            <person name="Liu T."/>
            <person name="Pan Y."/>
            <person name="Xia L."/>
            <person name="Li J."/>
            <person name="Zhao F."/>
            <person name="Cao W."/>
        </authorList>
    </citation>
    <scope>NUCLEOTIDE SEQUENCE</scope>
    <source>
        <strain evidence="1">Dsil-2018</strain>
    </source>
</reference>
<keyword evidence="2" id="KW-1185">Reference proteome</keyword>
<dbReference type="Proteomes" id="UP000821865">
    <property type="component" value="Chromosome 1"/>
</dbReference>
<sequence length="82" mass="9188">MNHKDKIVVAGDLNAPHSHWGYVRDSAKGTRLVQVADKFDLNLETLLLAPTRLGNSASLDVYPDLTFTKNVEAASWKNRMKH</sequence>